<feature type="region of interest" description="Disordered" evidence="1">
    <location>
        <begin position="106"/>
        <end position="176"/>
    </location>
</feature>
<gene>
    <name evidence="2" type="ORF">PCOR1329_LOCUS50424</name>
</gene>
<keyword evidence="3" id="KW-1185">Reference proteome</keyword>
<feature type="compositionally biased region" description="Basic and acidic residues" evidence="1">
    <location>
        <begin position="163"/>
        <end position="176"/>
    </location>
</feature>
<protein>
    <submittedName>
        <fullName evidence="2">Uncharacterized protein</fullName>
    </submittedName>
</protein>
<dbReference type="Proteomes" id="UP001189429">
    <property type="component" value="Unassembled WGS sequence"/>
</dbReference>
<evidence type="ECO:0000313" key="3">
    <source>
        <dbReference type="Proteomes" id="UP001189429"/>
    </source>
</evidence>
<evidence type="ECO:0000313" key="2">
    <source>
        <dbReference type="EMBL" id="CAK0861870.1"/>
    </source>
</evidence>
<comment type="caution">
    <text evidence="2">The sequence shown here is derived from an EMBL/GenBank/DDBJ whole genome shotgun (WGS) entry which is preliminary data.</text>
</comment>
<dbReference type="EMBL" id="CAUYUJ010016103">
    <property type="protein sequence ID" value="CAK0861870.1"/>
    <property type="molecule type" value="Genomic_DNA"/>
</dbReference>
<accession>A0ABN9UR43</accession>
<sequence length="288" mass="30033">MAAGAFGRALARHAAHPQPWLPAHGDPTDGGAVAAEHGGGPIGCYASGCGLAICYASGCGHIVCYASGCGPTICYASGCGTVVCYANGCGTVECYACGCGPKAREGSQVQGETPDPVQKRKAAKAVSAGVPVEPSAKKKAKTSDREAHGEPAGSTADGGVATAKEKKKLEAKETRKATSDAQAQVSLFSQVVMNADMLEFTIGTDPAWEWAKEHKKFVAMKNARAQLKAKELLTTKMQDVKTKYGDAYFTEQIQKIPSIISGPIAKLQDCLDKLNNIHALNASDDDQE</sequence>
<name>A0ABN9UR43_9DINO</name>
<evidence type="ECO:0000256" key="1">
    <source>
        <dbReference type="SAM" id="MobiDB-lite"/>
    </source>
</evidence>
<reference evidence="2" key="1">
    <citation type="submission" date="2023-10" db="EMBL/GenBank/DDBJ databases">
        <authorList>
            <person name="Chen Y."/>
            <person name="Shah S."/>
            <person name="Dougan E. K."/>
            <person name="Thang M."/>
            <person name="Chan C."/>
        </authorList>
    </citation>
    <scope>NUCLEOTIDE SEQUENCE [LARGE SCALE GENOMIC DNA]</scope>
</reference>
<proteinExistence type="predicted"/>
<organism evidence="2 3">
    <name type="scientific">Prorocentrum cordatum</name>
    <dbReference type="NCBI Taxonomy" id="2364126"/>
    <lineage>
        <taxon>Eukaryota</taxon>
        <taxon>Sar</taxon>
        <taxon>Alveolata</taxon>
        <taxon>Dinophyceae</taxon>
        <taxon>Prorocentrales</taxon>
        <taxon>Prorocentraceae</taxon>
        <taxon>Prorocentrum</taxon>
    </lineage>
</organism>